<evidence type="ECO:0000313" key="3">
    <source>
        <dbReference type="Proteomes" id="UP001550535"/>
    </source>
</evidence>
<organism evidence="2 3">
    <name type="scientific">Nocardia niwae</name>
    <dbReference type="NCBI Taxonomy" id="626084"/>
    <lineage>
        <taxon>Bacteria</taxon>
        <taxon>Bacillati</taxon>
        <taxon>Actinomycetota</taxon>
        <taxon>Actinomycetes</taxon>
        <taxon>Mycobacteriales</taxon>
        <taxon>Nocardiaceae</taxon>
        <taxon>Nocardia</taxon>
    </lineage>
</organism>
<accession>A0ABV2XEL7</accession>
<protein>
    <submittedName>
        <fullName evidence="2">Uncharacterized protein</fullName>
    </submittedName>
</protein>
<reference evidence="2 3" key="1">
    <citation type="submission" date="2024-06" db="EMBL/GenBank/DDBJ databases">
        <title>The Natural Products Discovery Center: Release of the First 8490 Sequenced Strains for Exploring Actinobacteria Biosynthetic Diversity.</title>
        <authorList>
            <person name="Kalkreuter E."/>
            <person name="Kautsar S.A."/>
            <person name="Yang D."/>
            <person name="Bader C.D."/>
            <person name="Teijaro C.N."/>
            <person name="Fluegel L."/>
            <person name="Davis C.M."/>
            <person name="Simpson J.R."/>
            <person name="Lauterbach L."/>
            <person name="Steele A.D."/>
            <person name="Gui C."/>
            <person name="Meng S."/>
            <person name="Li G."/>
            <person name="Viehrig K."/>
            <person name="Ye F."/>
            <person name="Su P."/>
            <person name="Kiefer A.F."/>
            <person name="Nichols A."/>
            <person name="Cepeda A.J."/>
            <person name="Yan W."/>
            <person name="Fan B."/>
            <person name="Jiang Y."/>
            <person name="Adhikari A."/>
            <person name="Zheng C.-J."/>
            <person name="Schuster L."/>
            <person name="Cowan T.M."/>
            <person name="Smanski M.J."/>
            <person name="Chevrette M.G."/>
            <person name="De Carvalho L.P.S."/>
            <person name="Shen B."/>
        </authorList>
    </citation>
    <scope>NUCLEOTIDE SEQUENCE [LARGE SCALE GENOMIC DNA]</scope>
    <source>
        <strain evidence="2 3">NPDC019434</strain>
    </source>
</reference>
<feature type="compositionally biased region" description="Polar residues" evidence="1">
    <location>
        <begin position="16"/>
        <end position="26"/>
    </location>
</feature>
<dbReference type="EMBL" id="JBEYBR010000056">
    <property type="protein sequence ID" value="MEU2124340.1"/>
    <property type="molecule type" value="Genomic_DNA"/>
</dbReference>
<gene>
    <name evidence="2" type="ORF">ABZ507_21215</name>
</gene>
<evidence type="ECO:0000256" key="1">
    <source>
        <dbReference type="SAM" id="MobiDB-lite"/>
    </source>
</evidence>
<dbReference type="Proteomes" id="UP001550535">
    <property type="component" value="Unassembled WGS sequence"/>
</dbReference>
<proteinExistence type="predicted"/>
<comment type="caution">
    <text evidence="2">The sequence shown here is derived from an EMBL/GenBank/DDBJ whole genome shotgun (WGS) entry which is preliminary data.</text>
</comment>
<keyword evidence="3" id="KW-1185">Reference proteome</keyword>
<evidence type="ECO:0000313" key="2">
    <source>
        <dbReference type="EMBL" id="MEU2124340.1"/>
    </source>
</evidence>
<feature type="region of interest" description="Disordered" evidence="1">
    <location>
        <begin position="1"/>
        <end position="50"/>
    </location>
</feature>
<dbReference type="RefSeq" id="WP_357810866.1">
    <property type="nucleotide sequence ID" value="NZ_JBEYBM010000037.1"/>
</dbReference>
<feature type="compositionally biased region" description="Basic and acidic residues" evidence="1">
    <location>
        <begin position="27"/>
        <end position="40"/>
    </location>
</feature>
<sequence length="78" mass="8195">MKPGKTSVLGRPVMSVDSSTASTTRSPLERIGHDAAEPDRFSLGNSGPRPVARSRIDARGLIRAVQHCPVAGIAASWS</sequence>
<name>A0ABV2XEL7_9NOCA</name>